<sequence length="122" mass="13837">MARSFSEMKKWVKRNSNVTLDKLRLEDAKELDAFAAEHTMEFIRLARIGVELRCRQTGLPMPSSSEMMIKTCFVIRLMIMIAKDQYEGLPETPLFEPDGVALINSRAYKAWHAMNSGIGALA</sequence>
<comment type="caution">
    <text evidence="1">The sequence shown here is derived from an EMBL/GenBank/DDBJ whole genome shotgun (WGS) entry which is preliminary data.</text>
</comment>
<evidence type="ECO:0008006" key="3">
    <source>
        <dbReference type="Google" id="ProtNLM"/>
    </source>
</evidence>
<keyword evidence="2" id="KW-1185">Reference proteome</keyword>
<name>A0AAW4L9A2_9BACT</name>
<accession>A0AAW4L9A2</accession>
<proteinExistence type="predicted"/>
<evidence type="ECO:0000313" key="1">
    <source>
        <dbReference type="EMBL" id="MBT0666435.1"/>
    </source>
</evidence>
<evidence type="ECO:0000313" key="2">
    <source>
        <dbReference type="Proteomes" id="UP000811899"/>
    </source>
</evidence>
<dbReference type="EMBL" id="JAHCVJ010000012">
    <property type="protein sequence ID" value="MBT0666435.1"/>
    <property type="molecule type" value="Genomic_DNA"/>
</dbReference>
<protein>
    <recommendedName>
        <fullName evidence="3">Phage gp6-like head-tail connector protein</fullName>
    </recommendedName>
</protein>
<reference evidence="1 2" key="1">
    <citation type="submission" date="2021-05" db="EMBL/GenBank/DDBJ databases">
        <title>The draft genome of Geobacter pelophilus DSM 12255.</title>
        <authorList>
            <person name="Xu Z."/>
            <person name="Masuda Y."/>
            <person name="Itoh H."/>
            <person name="Senoo K."/>
        </authorList>
    </citation>
    <scope>NUCLEOTIDE SEQUENCE [LARGE SCALE GENOMIC DNA]</scope>
    <source>
        <strain evidence="1 2">DSM 12255</strain>
    </source>
</reference>
<dbReference type="AlphaFoldDB" id="A0AAW4L9A2"/>
<dbReference type="RefSeq" id="WP_214173208.1">
    <property type="nucleotide sequence ID" value="NZ_JAHCVJ010000012.1"/>
</dbReference>
<gene>
    <name evidence="1" type="ORF">KI809_19170</name>
</gene>
<organism evidence="1 2">
    <name type="scientific">Geoanaerobacter pelophilus</name>
    <dbReference type="NCBI Taxonomy" id="60036"/>
    <lineage>
        <taxon>Bacteria</taxon>
        <taxon>Pseudomonadati</taxon>
        <taxon>Thermodesulfobacteriota</taxon>
        <taxon>Desulfuromonadia</taxon>
        <taxon>Geobacterales</taxon>
        <taxon>Geobacteraceae</taxon>
        <taxon>Geoanaerobacter</taxon>
    </lineage>
</organism>
<dbReference type="Proteomes" id="UP000811899">
    <property type="component" value="Unassembled WGS sequence"/>
</dbReference>